<keyword evidence="3" id="KW-1185">Reference proteome</keyword>
<keyword evidence="1" id="KW-0812">Transmembrane</keyword>
<accession>A0AAV7JLB9</accession>
<evidence type="ECO:0008006" key="4">
    <source>
        <dbReference type="Google" id="ProtNLM"/>
    </source>
</evidence>
<keyword evidence="1" id="KW-0472">Membrane</keyword>
<dbReference type="EMBL" id="JAKMXF010000321">
    <property type="protein sequence ID" value="KAI6649256.1"/>
    <property type="molecule type" value="Genomic_DNA"/>
</dbReference>
<name>A0AAV7JLB9_9METZ</name>
<proteinExistence type="predicted"/>
<evidence type="ECO:0000313" key="3">
    <source>
        <dbReference type="Proteomes" id="UP001165289"/>
    </source>
</evidence>
<feature type="transmembrane region" description="Helical" evidence="1">
    <location>
        <begin position="325"/>
        <end position="348"/>
    </location>
</feature>
<organism evidence="2 3">
    <name type="scientific">Oopsacas minuta</name>
    <dbReference type="NCBI Taxonomy" id="111878"/>
    <lineage>
        <taxon>Eukaryota</taxon>
        <taxon>Metazoa</taxon>
        <taxon>Porifera</taxon>
        <taxon>Hexactinellida</taxon>
        <taxon>Hexasterophora</taxon>
        <taxon>Lyssacinosida</taxon>
        <taxon>Leucopsacidae</taxon>
        <taxon>Oopsacas</taxon>
    </lineage>
</organism>
<protein>
    <recommendedName>
        <fullName evidence="4">Odorant receptor</fullName>
    </recommendedName>
</protein>
<feature type="transmembrane region" description="Helical" evidence="1">
    <location>
        <begin position="173"/>
        <end position="195"/>
    </location>
</feature>
<feature type="transmembrane region" description="Helical" evidence="1">
    <location>
        <begin position="76"/>
        <end position="99"/>
    </location>
</feature>
<feature type="transmembrane region" description="Helical" evidence="1">
    <location>
        <begin position="12"/>
        <end position="36"/>
    </location>
</feature>
<keyword evidence="1" id="KW-1133">Transmembrane helix</keyword>
<evidence type="ECO:0000313" key="2">
    <source>
        <dbReference type="EMBL" id="KAI6649256.1"/>
    </source>
</evidence>
<dbReference type="Proteomes" id="UP001165289">
    <property type="component" value="Unassembled WGS sequence"/>
</dbReference>
<reference evidence="2 3" key="1">
    <citation type="journal article" date="2023" name="BMC Biol.">
        <title>The compact genome of the sponge Oopsacas minuta (Hexactinellida) is lacking key metazoan core genes.</title>
        <authorList>
            <person name="Santini S."/>
            <person name="Schenkelaars Q."/>
            <person name="Jourda C."/>
            <person name="Duchesne M."/>
            <person name="Belahbib H."/>
            <person name="Rocher C."/>
            <person name="Selva M."/>
            <person name="Riesgo A."/>
            <person name="Vervoort M."/>
            <person name="Leys S.P."/>
            <person name="Kodjabachian L."/>
            <person name="Le Bivic A."/>
            <person name="Borchiellini C."/>
            <person name="Claverie J.M."/>
            <person name="Renard E."/>
        </authorList>
    </citation>
    <scope>NUCLEOTIDE SEQUENCE [LARGE SCALE GENOMIC DNA]</scope>
    <source>
        <strain evidence="2">SPO-2</strain>
    </source>
</reference>
<feature type="transmembrane region" description="Helical" evidence="1">
    <location>
        <begin position="141"/>
        <end position="161"/>
    </location>
</feature>
<feature type="transmembrane region" description="Helical" evidence="1">
    <location>
        <begin position="201"/>
        <end position="225"/>
    </location>
</feature>
<dbReference type="AlphaFoldDB" id="A0AAV7JLB9"/>
<gene>
    <name evidence="2" type="ORF">LOD99_11623</name>
</gene>
<evidence type="ECO:0000256" key="1">
    <source>
        <dbReference type="SAM" id="Phobius"/>
    </source>
</evidence>
<sequence length="373" mass="44321">MNQSHVFHDVLLYGTGFPLGVTAFLVFAVSLGWLIYMSGKVKMSYRSWIFYKDYYKYNSEYFDVIMSHRNTYFKNVLIFLFLIVDVLMLLFVFIDGIIAETEKSYLHPNDTLSQKCRIQESTWLSFKLNHNHPEVSIIESLWQVLAVTEMTIFNMIYLVLIQTYSHEPQHNNNLIKLFSSYIPIEMATIFILNIFKCTVLLGRLAFTIFLQFHMILNIYYSWLLWQRLKRYKIDMTYFMSQESREFTVFDKVTIRYKWLTIWNVCLLQFIVLTLIAFTVVNVFGETILLNPCWLEEVYGCKIHRFDINAHVFRLVTYLIICVRDWAISAHLLYILVVQVVILLIHVVMRCRRTKTSGFVQINTPLSHRNGGWQ</sequence>
<feature type="transmembrane region" description="Helical" evidence="1">
    <location>
        <begin position="261"/>
        <end position="284"/>
    </location>
</feature>
<comment type="caution">
    <text evidence="2">The sequence shown here is derived from an EMBL/GenBank/DDBJ whole genome shotgun (WGS) entry which is preliminary data.</text>
</comment>